<keyword evidence="2" id="KW-0560">Oxidoreductase</keyword>
<dbReference type="SUPFAM" id="SSF51905">
    <property type="entry name" value="FAD/NAD(P)-binding domain"/>
    <property type="match status" value="1"/>
</dbReference>
<dbReference type="EC" id="1.14.19.9" evidence="2"/>
<dbReference type="Proteomes" id="UP001262754">
    <property type="component" value="Unassembled WGS sequence"/>
</dbReference>
<evidence type="ECO:0000313" key="2">
    <source>
        <dbReference type="EMBL" id="MDR6531214.1"/>
    </source>
</evidence>
<reference evidence="2 3" key="1">
    <citation type="submission" date="2023-07" db="EMBL/GenBank/DDBJ databases">
        <title>Sorghum-associated microbial communities from plants grown in Nebraska, USA.</title>
        <authorList>
            <person name="Schachtman D."/>
        </authorList>
    </citation>
    <scope>NUCLEOTIDE SEQUENCE [LARGE SCALE GENOMIC DNA]</scope>
    <source>
        <strain evidence="2 3">DS2154</strain>
    </source>
</reference>
<evidence type="ECO:0000313" key="3">
    <source>
        <dbReference type="Proteomes" id="UP001262754"/>
    </source>
</evidence>
<dbReference type="PIRSF" id="PIRSF011396">
    <property type="entry name" value="Trp_halogenase"/>
    <property type="match status" value="1"/>
</dbReference>
<sequence length="517" mass="57592">MENPGKISHLVIVGGGTAGWMSAAFFSKVFTPRQMRITLVESAEIGTVGVGEATIPPITFFNQVVGLDEGRMLAATEGSFKLGIEFVGWGDPAGRYMHPFGNYGTPMDGVSFHAYWLRARQRGYKAELFEFSLSDLAAKAGRFDWRAEDPRDPRAAMAHAYHFDASLYAKLLREVAEGRGVQRLERTIRGVNLDPLDGTIASLALDPGEILAGDFFIDCSGFRSLLIGEALKVGYDDWSQFLPADRAVAVPSARYEDPIPYTRAIADKAGWRWRIPLQHRTGNGYVYVSDHIGDDEAADVLLASLAREHPENKALADPRFLRFATGRRTRSRVKNCAAIGLSSGFLEPLESTSIHLIQHGLIKLAGSFPRAKDDPAAAGIYNRILGDEMEQIRDFLIYHYHANRRVGEPLWDRLRHMAVPDSLREKMELFRTRGATIFPNQTIFQEPNWLAIMMGQAGEPEGYDPLADLMDERLLAERLHHMRVACRQAADRMPTHASVLARFPADSQKRRADAPVA</sequence>
<dbReference type="InterPro" id="IPR036188">
    <property type="entry name" value="FAD/NAD-bd_sf"/>
</dbReference>
<dbReference type="Pfam" id="PF04820">
    <property type="entry name" value="Trp_halogenase"/>
    <property type="match status" value="1"/>
</dbReference>
<organism evidence="2 3">
    <name type="scientific">Caulobacter rhizosphaerae</name>
    <dbReference type="NCBI Taxonomy" id="2010972"/>
    <lineage>
        <taxon>Bacteria</taxon>
        <taxon>Pseudomonadati</taxon>
        <taxon>Pseudomonadota</taxon>
        <taxon>Alphaproteobacteria</taxon>
        <taxon>Caulobacterales</taxon>
        <taxon>Caulobacteraceae</taxon>
        <taxon>Caulobacter</taxon>
    </lineage>
</organism>
<gene>
    <name evidence="2" type="ORF">J2800_001956</name>
</gene>
<accession>A0ABU1MYH6</accession>
<dbReference type="InterPro" id="IPR050816">
    <property type="entry name" value="Flavin-dep_Halogenase_NPB"/>
</dbReference>
<proteinExistence type="predicted"/>
<keyword evidence="3" id="KW-1185">Reference proteome</keyword>
<dbReference type="EMBL" id="JAVDRL010000005">
    <property type="protein sequence ID" value="MDR6531214.1"/>
    <property type="molecule type" value="Genomic_DNA"/>
</dbReference>
<dbReference type="PANTHER" id="PTHR43747">
    <property type="entry name" value="FAD-BINDING PROTEIN"/>
    <property type="match status" value="1"/>
</dbReference>
<protein>
    <submittedName>
        <fullName evidence="2">Tryptophan halogenase</fullName>
        <ecNumber evidence="2">1.14.19.9</ecNumber>
    </submittedName>
</protein>
<feature type="transmembrane region" description="Helical" evidence="1">
    <location>
        <begin position="6"/>
        <end position="26"/>
    </location>
</feature>
<name>A0ABU1MYH6_9CAUL</name>
<dbReference type="RefSeq" id="WP_310031049.1">
    <property type="nucleotide sequence ID" value="NZ_JAVDRL010000005.1"/>
</dbReference>
<dbReference type="InterPro" id="IPR006905">
    <property type="entry name" value="Flavin_halogenase"/>
</dbReference>
<keyword evidence="1" id="KW-1133">Transmembrane helix</keyword>
<dbReference type="InterPro" id="IPR033856">
    <property type="entry name" value="Trp_halogen"/>
</dbReference>
<keyword evidence="1" id="KW-0812">Transmembrane</keyword>
<dbReference type="Gene3D" id="3.50.50.60">
    <property type="entry name" value="FAD/NAD(P)-binding domain"/>
    <property type="match status" value="1"/>
</dbReference>
<comment type="caution">
    <text evidence="2">The sequence shown here is derived from an EMBL/GenBank/DDBJ whole genome shotgun (WGS) entry which is preliminary data.</text>
</comment>
<keyword evidence="1" id="KW-0472">Membrane</keyword>
<dbReference type="PANTHER" id="PTHR43747:SF4">
    <property type="entry name" value="FLAVIN-DEPENDENT TRYPTOPHAN HALOGENASE"/>
    <property type="match status" value="1"/>
</dbReference>
<evidence type="ECO:0000256" key="1">
    <source>
        <dbReference type="SAM" id="Phobius"/>
    </source>
</evidence>
<dbReference type="GO" id="GO:0016491">
    <property type="term" value="F:oxidoreductase activity"/>
    <property type="evidence" value="ECO:0007669"/>
    <property type="project" value="UniProtKB-KW"/>
</dbReference>